<organism evidence="1 2">
    <name type="scientific">Phlebia brevispora</name>
    <dbReference type="NCBI Taxonomy" id="194682"/>
    <lineage>
        <taxon>Eukaryota</taxon>
        <taxon>Fungi</taxon>
        <taxon>Dikarya</taxon>
        <taxon>Basidiomycota</taxon>
        <taxon>Agaricomycotina</taxon>
        <taxon>Agaricomycetes</taxon>
        <taxon>Polyporales</taxon>
        <taxon>Meruliaceae</taxon>
        <taxon>Phlebia</taxon>
    </lineage>
</organism>
<protein>
    <submittedName>
        <fullName evidence="1">Uncharacterized protein</fullName>
    </submittedName>
</protein>
<evidence type="ECO:0000313" key="2">
    <source>
        <dbReference type="Proteomes" id="UP001148662"/>
    </source>
</evidence>
<reference evidence="1" key="1">
    <citation type="submission" date="2022-07" db="EMBL/GenBank/DDBJ databases">
        <title>Genome Sequence of Phlebia brevispora.</title>
        <authorList>
            <person name="Buettner E."/>
        </authorList>
    </citation>
    <scope>NUCLEOTIDE SEQUENCE</scope>
    <source>
        <strain evidence="1">MPL23</strain>
    </source>
</reference>
<name>A0ACC1SPL4_9APHY</name>
<accession>A0ACC1SPL4</accession>
<dbReference type="Proteomes" id="UP001148662">
    <property type="component" value="Unassembled WGS sequence"/>
</dbReference>
<evidence type="ECO:0000313" key="1">
    <source>
        <dbReference type="EMBL" id="KAJ3543913.1"/>
    </source>
</evidence>
<comment type="caution">
    <text evidence="1">The sequence shown here is derived from an EMBL/GenBank/DDBJ whole genome shotgun (WGS) entry which is preliminary data.</text>
</comment>
<sequence>MSDSSTISNLEARLTADYVACAMLALAVYECDNFLKTFNVLQTLPCVTTAIFSALRVFALSNRNLNLSILVAVMGLIPIPINAYMAIQFWNYDHHPVLGNLCIGTGQINIRTDLLSSALGMGVAVVIADTTVIVVTWKKTWKTLRVAFNAGVTISVTEVLFRDGCIYFIALFAMNISFIVIKVSGSYAAITLESPAACVLNVMQCLLLSRFISNLRHTNPEDEANSSLSRFSKFTVPGFRIPTMQEVVYEMGQPLEYEEQNAYVEGEDGGLTGTPDSYELSGIADSESSSRYDQSLDRGHMDEASNSTGLSADLSHTPALAALRTLTDPVYRASSRAPLEAVPCSVNVALKRQSTFVLCTV</sequence>
<keyword evidence="2" id="KW-1185">Reference proteome</keyword>
<proteinExistence type="predicted"/>
<dbReference type="EMBL" id="JANHOG010001108">
    <property type="protein sequence ID" value="KAJ3543913.1"/>
    <property type="molecule type" value="Genomic_DNA"/>
</dbReference>
<gene>
    <name evidence="1" type="ORF">NM688_g5803</name>
</gene>